<dbReference type="Gene3D" id="2.130.10.10">
    <property type="entry name" value="YVTN repeat-like/Quinoprotein amine dehydrogenase"/>
    <property type="match status" value="1"/>
</dbReference>
<evidence type="ECO:0000313" key="2">
    <source>
        <dbReference type="EMBL" id="UNI22637.1"/>
    </source>
</evidence>
<dbReference type="GeneID" id="72070451"/>
<organism evidence="2 3">
    <name type="scientific">Purpureocillium takamizusanense</name>
    <dbReference type="NCBI Taxonomy" id="2060973"/>
    <lineage>
        <taxon>Eukaryota</taxon>
        <taxon>Fungi</taxon>
        <taxon>Dikarya</taxon>
        <taxon>Ascomycota</taxon>
        <taxon>Pezizomycotina</taxon>
        <taxon>Sordariomycetes</taxon>
        <taxon>Hypocreomycetidae</taxon>
        <taxon>Hypocreales</taxon>
        <taxon>Ophiocordycipitaceae</taxon>
        <taxon>Purpureocillium</taxon>
    </lineage>
</organism>
<dbReference type="SUPFAM" id="SSF50978">
    <property type="entry name" value="WD40 repeat-like"/>
    <property type="match status" value="1"/>
</dbReference>
<dbReference type="AlphaFoldDB" id="A0A9Q8VFB1"/>
<evidence type="ECO:0008006" key="4">
    <source>
        <dbReference type="Google" id="ProtNLM"/>
    </source>
</evidence>
<dbReference type="RefSeq" id="XP_047846118.1">
    <property type="nucleotide sequence ID" value="XM_047990112.1"/>
</dbReference>
<feature type="compositionally biased region" description="Basic and acidic residues" evidence="1">
    <location>
        <begin position="613"/>
        <end position="629"/>
    </location>
</feature>
<dbReference type="OrthoDB" id="1259151at2759"/>
<evidence type="ECO:0000313" key="3">
    <source>
        <dbReference type="Proteomes" id="UP000829364"/>
    </source>
</evidence>
<evidence type="ECO:0000256" key="1">
    <source>
        <dbReference type="SAM" id="MobiDB-lite"/>
    </source>
</evidence>
<dbReference type="InterPro" id="IPR036322">
    <property type="entry name" value="WD40_repeat_dom_sf"/>
</dbReference>
<name>A0A9Q8VFB1_9HYPO</name>
<dbReference type="Proteomes" id="UP000829364">
    <property type="component" value="Chromosome 8"/>
</dbReference>
<dbReference type="InterPro" id="IPR015943">
    <property type="entry name" value="WD40/YVTN_repeat-like_dom_sf"/>
</dbReference>
<dbReference type="EMBL" id="CP086361">
    <property type="protein sequence ID" value="UNI22637.1"/>
    <property type="molecule type" value="Genomic_DNA"/>
</dbReference>
<protein>
    <recommendedName>
        <fullName evidence="4">F-box domain-containing protein</fullName>
    </recommendedName>
</protein>
<sequence>MNTTPSTNLGSLPDHVLLGVVEQLDTARDVSHLAASCRATQAAMRREGWRSWALTRFPSYRLPAEAAADWRAVVDRLTYLDRCWERRGLSFCYFRENRGDQQGRGGQQNLRRRYGGGQSVPFASVLDVCLTSSSSGSRQQDELLACGTGEDLQVRWRTLGDKSRDTWRSLAGKDAGYSEGTGDVTAVSTIERGAKAELAVGRANGDVQLLSAAFDDSFGQPTRMLLPVDDKELNLGRSMGQRAVMWTEWQPESKILASCRSTLLTLYNLSSTDVSEKELKPMLYYDVSQDAAADSRGYASMVHCVKFLSSDTVACGVSWSSEPLQWGKIRPTGIELSPPPKRARFDGCKSAVPSRATKHTVWAIEPVGTTGNLLLSAWRDGSYRLLDMRTPSDHDAAYRDTFQPYNPSSALLAYGMQRFVAAAAMEPVVRIFDFRFPKPYYHSDALPCFGQRPYPRPWRGAHGYQEPAVDGSEPTSSRRCDDDAGTRCIWHETSRNPYWRPDATLYYTKNKREEACSLAKTSDLADSFYIGTRGAFIEAQLSLAEDARGEEADTHAAPKGWTAELSKGESLVIGETCISLCEGEGWQTARPMPTVRLRRHANQPEGPQAGSRLDGRWLSKSEPREVELV</sequence>
<gene>
    <name evidence="2" type="ORF">JDV02_008505</name>
</gene>
<accession>A0A9Q8VFB1</accession>
<dbReference type="KEGG" id="ptkz:JDV02_008505"/>
<feature type="region of interest" description="Disordered" evidence="1">
    <location>
        <begin position="600"/>
        <end position="629"/>
    </location>
</feature>
<reference evidence="2" key="1">
    <citation type="submission" date="2021-11" db="EMBL/GenBank/DDBJ databases">
        <title>Purpureocillium_takamizusanense_genome.</title>
        <authorList>
            <person name="Nguyen N.-H."/>
        </authorList>
    </citation>
    <scope>NUCLEOTIDE SEQUENCE</scope>
    <source>
        <strain evidence="2">PT3</strain>
    </source>
</reference>
<proteinExistence type="predicted"/>
<keyword evidence="3" id="KW-1185">Reference proteome</keyword>